<gene>
    <name evidence="3" type="ORF">RPMA_19665</name>
</gene>
<evidence type="ECO:0000313" key="3">
    <source>
        <dbReference type="EMBL" id="QUS40806.1"/>
    </source>
</evidence>
<keyword evidence="1" id="KW-0472">Membrane</keyword>
<organism evidence="3 4">
    <name type="scientific">Tardiphaga alba</name>
    <dbReference type="NCBI Taxonomy" id="340268"/>
    <lineage>
        <taxon>Bacteria</taxon>
        <taxon>Pseudomonadati</taxon>
        <taxon>Pseudomonadota</taxon>
        <taxon>Alphaproteobacteria</taxon>
        <taxon>Hyphomicrobiales</taxon>
        <taxon>Nitrobacteraceae</taxon>
        <taxon>Tardiphaga</taxon>
    </lineage>
</organism>
<evidence type="ECO:0000259" key="2">
    <source>
        <dbReference type="Pfam" id="PF09994"/>
    </source>
</evidence>
<proteinExistence type="predicted"/>
<evidence type="ECO:0000313" key="4">
    <source>
        <dbReference type="Proteomes" id="UP000682843"/>
    </source>
</evidence>
<dbReference type="PANTHER" id="PTHR33840:SF1">
    <property type="entry name" value="TLE1 PHOSPHOLIPASE DOMAIN-CONTAINING PROTEIN"/>
    <property type="match status" value="1"/>
</dbReference>
<feature type="transmembrane region" description="Helical" evidence="1">
    <location>
        <begin position="551"/>
        <end position="571"/>
    </location>
</feature>
<sequence>MTSGGGGVMVKNIVLLSDGTGNSSGKLFKTNVWRLYQLLDLRKPADQIAYYDDGVGTSSFKLFAILGGIFGFGLKRNVIDIYSFCCRNYQPGDRIYGFGFSRGAFTMRIVAGMIARQGLIAYQNDEAALGRYAADAYRDYRRRFNITKGLVTPARAVRDAAIWTWRKMTGAPVTPPPPIHVDSIHFIGLWDTVDAYGGPIEEMTRAIDYWVWPLSMPDRFMNAKVHRACHALAIEDERDAFRPVIWDQRYVRGHDDVPGRKKKEWLFDANYQAPSVTGRPLETPPHLRMDLPEIDRERISQVWFTGVHADIGGGYPQDGLSYVTFDWMLDRASAYGLLLLQPQRQMLVDPQINPNDKLNDSREGVAAYYRYRPRNIAELYDALPYKPSIRRDVRHLYRLLTGQSDQKQDILSDLHPTMPQHVVDSPRAVIHQTVFDRIAKGNDRYAPAILPRIYDVTDKAGAIARGRSPVDPGQERSQIQDDVWNWIWLRRVVYFLTVFASLFIAIIPLLVIYVPEFGRQTVGAFVNPVVNMVASFLPALLNPWFDAFRSAPGFVLIGVILVGLLLLYGSYLQLKIRDVMRIGWHSPTDYPALTGWHKSVYKLRRQGWYRAFFYVLKNWIFPTGIAFWLFWWLAFGTANTLGLICKGNATLELSTTTPQIVSPHVMDTASICNATGIKVKEGETYDITLRITEPWLDDTIDGKPNGFGWAKSSWVQVPAIPYRRLIWSNWFATILRVGEGGLEEHLLDLTTSGNDIWTATFKPRRDGEVFVYVNDAVISLPWVYDFFYRHNNHGKAEVTLRKRP</sequence>
<reference evidence="3 4" key="1">
    <citation type="submission" date="2019-02" db="EMBL/GenBank/DDBJ databases">
        <title>Emended description of the genus Rhodopseudomonas and description of Rhodopseudomonas albus sp. nov., a non-phototrophic, heavy-metal-tolerant bacterium isolated from garden soil.</title>
        <authorList>
            <person name="Bao Z."/>
            <person name="Cao W.W."/>
            <person name="Sato Y."/>
            <person name="Nishizawa T."/>
            <person name="Zhao J."/>
            <person name="Guo Y."/>
            <person name="Ohta H."/>
        </authorList>
    </citation>
    <scope>NUCLEOTIDE SEQUENCE [LARGE SCALE GENOMIC DNA]</scope>
    <source>
        <strain evidence="3 4">SK50-23</strain>
    </source>
</reference>
<feature type="transmembrane region" description="Helical" evidence="1">
    <location>
        <begin position="611"/>
        <end position="634"/>
    </location>
</feature>
<name>A0ABX8ABY6_9BRAD</name>
<feature type="domain" description="T6SS Phospholipase effector Tle1-like catalytic" evidence="2">
    <location>
        <begin position="11"/>
        <end position="330"/>
    </location>
</feature>
<keyword evidence="1" id="KW-0812">Transmembrane</keyword>
<dbReference type="Proteomes" id="UP000682843">
    <property type="component" value="Chromosome"/>
</dbReference>
<keyword evidence="1" id="KW-1133">Transmembrane helix</keyword>
<dbReference type="Pfam" id="PF09994">
    <property type="entry name" value="T6SS_Tle1-like_cat"/>
    <property type="match status" value="1"/>
</dbReference>
<feature type="transmembrane region" description="Helical" evidence="1">
    <location>
        <begin position="525"/>
        <end position="545"/>
    </location>
</feature>
<dbReference type="EMBL" id="CP036498">
    <property type="protein sequence ID" value="QUS40806.1"/>
    <property type="molecule type" value="Genomic_DNA"/>
</dbReference>
<dbReference type="InterPro" id="IPR018712">
    <property type="entry name" value="Tle1-like_cat"/>
</dbReference>
<accession>A0ABX8ABY6</accession>
<dbReference type="PANTHER" id="PTHR33840">
    <property type="match status" value="1"/>
</dbReference>
<keyword evidence="4" id="KW-1185">Reference proteome</keyword>
<protein>
    <submittedName>
        <fullName evidence="3">DUF2235 domain-containing protein</fullName>
    </submittedName>
</protein>
<feature type="transmembrane region" description="Helical" evidence="1">
    <location>
        <begin position="492"/>
        <end position="513"/>
    </location>
</feature>
<evidence type="ECO:0000256" key="1">
    <source>
        <dbReference type="SAM" id="Phobius"/>
    </source>
</evidence>